<comment type="caution">
    <text evidence="1">The sequence shown here is derived from an EMBL/GenBank/DDBJ whole genome shotgun (WGS) entry which is preliminary data.</text>
</comment>
<reference evidence="1" key="1">
    <citation type="submission" date="2020-10" db="EMBL/GenBank/DDBJ databases">
        <authorList>
            <person name="Kikuchi T."/>
        </authorList>
    </citation>
    <scope>NUCLEOTIDE SEQUENCE</scope>
    <source>
        <strain evidence="1">NKZ352</strain>
    </source>
</reference>
<gene>
    <name evidence="1" type="ORF">CAUJ_LOCUS16237</name>
</gene>
<evidence type="ECO:0000313" key="2">
    <source>
        <dbReference type="Proteomes" id="UP000835052"/>
    </source>
</evidence>
<accession>A0A8S1HYP5</accession>
<organism evidence="1 2">
    <name type="scientific">Caenorhabditis auriculariae</name>
    <dbReference type="NCBI Taxonomy" id="2777116"/>
    <lineage>
        <taxon>Eukaryota</taxon>
        <taxon>Metazoa</taxon>
        <taxon>Ecdysozoa</taxon>
        <taxon>Nematoda</taxon>
        <taxon>Chromadorea</taxon>
        <taxon>Rhabditida</taxon>
        <taxon>Rhabditina</taxon>
        <taxon>Rhabditomorpha</taxon>
        <taxon>Rhabditoidea</taxon>
        <taxon>Rhabditidae</taxon>
        <taxon>Peloderinae</taxon>
        <taxon>Caenorhabditis</taxon>
    </lineage>
</organism>
<name>A0A8S1HYP5_9PELO</name>
<keyword evidence="2" id="KW-1185">Reference proteome</keyword>
<dbReference type="Proteomes" id="UP000835052">
    <property type="component" value="Unassembled WGS sequence"/>
</dbReference>
<proteinExistence type="predicted"/>
<dbReference type="EMBL" id="CAJGYM010000349">
    <property type="protein sequence ID" value="CAD6200341.1"/>
    <property type="molecule type" value="Genomic_DNA"/>
</dbReference>
<evidence type="ECO:0000313" key="1">
    <source>
        <dbReference type="EMBL" id="CAD6200341.1"/>
    </source>
</evidence>
<dbReference type="AlphaFoldDB" id="A0A8S1HYP5"/>
<sequence length="260" mass="29830">MSYESYLAAAKRAKLNSALSRDLVFVYERFYEDNNIRMAESEDIKLKLRSNLIALYLDDALYRQDVLKAKLGYLEQKLASMIQEDPNLPPASLDDFEAVPNPFKFENHEEIMHPIRSLRSSYKASLETKSFWESQLVNDRFEVDEAQWMATTNPTAENLDRLSTSQKQLSGSEDCFARSKANSDRERAAYIEMVAGKMTKLAVLEPSPLTKSVNYSVLQSHHETKDARTPADVSIEVLITQFEKLTVRSKICFIRVIQKK</sequence>
<protein>
    <submittedName>
        <fullName evidence="1">Uncharacterized protein</fullName>
    </submittedName>
</protein>